<dbReference type="InterPro" id="IPR016982">
    <property type="entry name" value="Mms48"/>
</dbReference>
<dbReference type="SUPFAM" id="SSF48452">
    <property type="entry name" value="TPR-like"/>
    <property type="match status" value="1"/>
</dbReference>
<feature type="compositionally biased region" description="Pro residues" evidence="5">
    <location>
        <begin position="475"/>
        <end position="490"/>
    </location>
</feature>
<evidence type="ECO:0000256" key="3">
    <source>
        <dbReference type="ARBA" id="ARBA00022989"/>
    </source>
</evidence>
<feature type="domain" description="HemY N-terminal" evidence="7">
    <location>
        <begin position="26"/>
        <end position="132"/>
    </location>
</feature>
<evidence type="ECO:0000259" key="7">
    <source>
        <dbReference type="Pfam" id="PF07219"/>
    </source>
</evidence>
<evidence type="ECO:0000256" key="1">
    <source>
        <dbReference type="ARBA" id="ARBA00004370"/>
    </source>
</evidence>
<gene>
    <name evidence="8" type="ORF">A4S15_06995</name>
</gene>
<dbReference type="RefSeq" id="WP_376801742.1">
    <property type="nucleotide sequence ID" value="NZ_DBNB01000020.1"/>
</dbReference>
<dbReference type="AlphaFoldDB" id="A0A1W9HYM8"/>
<name>A0A1W9HYM8_9HYPH</name>
<feature type="compositionally biased region" description="Pro residues" evidence="5">
    <location>
        <begin position="445"/>
        <end position="457"/>
    </location>
</feature>
<dbReference type="STRING" id="1827387.A4S15_06995"/>
<dbReference type="GO" id="GO:0016020">
    <property type="term" value="C:membrane"/>
    <property type="evidence" value="ECO:0007669"/>
    <property type="project" value="UniProtKB-SubCell"/>
</dbReference>
<accession>A0A1W9HYM8</accession>
<proteinExistence type="predicted"/>
<comment type="caution">
    <text evidence="8">The sequence shown here is derived from an EMBL/GenBank/DDBJ whole genome shotgun (WGS) entry which is preliminary data.</text>
</comment>
<keyword evidence="4 6" id="KW-0472">Membrane</keyword>
<comment type="subcellular location">
    <subcellularLocation>
        <location evidence="1">Membrane</location>
    </subcellularLocation>
</comment>
<dbReference type="InterPro" id="IPR011990">
    <property type="entry name" value="TPR-like_helical_dom_sf"/>
</dbReference>
<feature type="compositionally biased region" description="Polar residues" evidence="5">
    <location>
        <begin position="496"/>
        <end position="505"/>
    </location>
</feature>
<feature type="region of interest" description="Disordered" evidence="5">
    <location>
        <begin position="445"/>
        <end position="505"/>
    </location>
</feature>
<dbReference type="Gene3D" id="1.25.40.10">
    <property type="entry name" value="Tetratricopeptide repeat domain"/>
    <property type="match status" value="1"/>
</dbReference>
<evidence type="ECO:0000313" key="9">
    <source>
        <dbReference type="Proteomes" id="UP000192872"/>
    </source>
</evidence>
<dbReference type="EMBL" id="LWDL01000012">
    <property type="protein sequence ID" value="OQW52575.1"/>
    <property type="molecule type" value="Genomic_DNA"/>
</dbReference>
<evidence type="ECO:0000313" key="8">
    <source>
        <dbReference type="EMBL" id="OQW52575.1"/>
    </source>
</evidence>
<dbReference type="Proteomes" id="UP000192872">
    <property type="component" value="Unassembled WGS sequence"/>
</dbReference>
<keyword evidence="3 6" id="KW-1133">Transmembrane helix</keyword>
<evidence type="ECO:0000256" key="6">
    <source>
        <dbReference type="SAM" id="Phobius"/>
    </source>
</evidence>
<evidence type="ECO:0000256" key="5">
    <source>
        <dbReference type="SAM" id="MobiDB-lite"/>
    </source>
</evidence>
<feature type="transmembrane region" description="Helical" evidence="6">
    <location>
        <begin position="43"/>
        <end position="66"/>
    </location>
</feature>
<protein>
    <recommendedName>
        <fullName evidence="7">HemY N-terminal domain-containing protein</fullName>
    </recommendedName>
</protein>
<keyword evidence="2 6" id="KW-0812">Transmembrane</keyword>
<reference evidence="8 9" key="1">
    <citation type="journal article" date="2017" name="Water Res.">
        <title>Comammox in drinking water systems.</title>
        <authorList>
            <person name="Wang Y."/>
            <person name="Ma L."/>
            <person name="Mao Y."/>
            <person name="Jiang X."/>
            <person name="Xia Y."/>
            <person name="Yu K."/>
            <person name="Li B."/>
            <person name="Zhang T."/>
        </authorList>
    </citation>
    <scope>NUCLEOTIDE SEQUENCE [LARGE SCALE GENOMIC DNA]</scope>
    <source>
        <strain evidence="8">SG_bin8</strain>
    </source>
</reference>
<sequence>MVRLIIAAACLCGLAFAVAWLVDHPGVIAVTWFGYLIETSTAVAVVALVSVIAITALVWRLLMLFLRSPRHLRQRLHTRVQDKGLAALSRGLVAVGAGDAAAAQKAAREADRLVGVKPLALLLRSQAAQLAGDREAAKASFRAMLDSNETMALGLRGLYVEARREGDHVRARNHAEKALAHKSHLPWAAHATLAYQAGSHDWDGAMATLSRQADQRILSRDKARRLKAVVLTGKAIDMAAHDRTQARALALEAHHAAPDLVPAAVLAADLLAEAGEVARASRIIETAWRLGPHPELADAYAHARIGDSAQDRVKRARTLLKLAPDDRESIFAMATAHMEARDFAAALVALQSIPGQPTRRHCLFFARLAEAEGKEGEGREWLQRAAIAPADPAWTADGIVSDRWLPVSPVSGDLDAFVWQAPAMSAETDQPVIVLPHVPAAPPEALPPPVMRPPDPKPQAFVSPAGLTPAAAAPQPVPKPTFIPDDPGPPDATDKAGSQRSRPTY</sequence>
<evidence type="ECO:0000256" key="4">
    <source>
        <dbReference type="ARBA" id="ARBA00023136"/>
    </source>
</evidence>
<evidence type="ECO:0000256" key="2">
    <source>
        <dbReference type="ARBA" id="ARBA00022692"/>
    </source>
</evidence>
<dbReference type="InterPro" id="IPR010817">
    <property type="entry name" value="HemY_N"/>
</dbReference>
<dbReference type="PIRSF" id="PIRSF031802">
    <property type="entry name" value="UCP031802"/>
    <property type="match status" value="1"/>
</dbReference>
<organism evidence="8 9">
    <name type="scientific">Candidatus Raskinella chloraquaticus</name>
    <dbReference type="NCBI Taxonomy" id="1951219"/>
    <lineage>
        <taxon>Bacteria</taxon>
        <taxon>Pseudomonadati</taxon>
        <taxon>Pseudomonadota</taxon>
        <taxon>Alphaproteobacteria</taxon>
        <taxon>Hyphomicrobiales</taxon>
        <taxon>Phreatobacteraceae</taxon>
        <taxon>Candidatus Raskinella</taxon>
    </lineage>
</organism>
<dbReference type="Pfam" id="PF07219">
    <property type="entry name" value="HemY_N"/>
    <property type="match status" value="1"/>
</dbReference>